<accession>A0AAN5Y4P8</accession>
<dbReference type="InterPro" id="IPR020103">
    <property type="entry name" value="PsdUridine_synth_cat_dom_sf"/>
</dbReference>
<dbReference type="InterPro" id="IPR000748">
    <property type="entry name" value="PsdUridine_synth_RsuA/RluB/E/F"/>
</dbReference>
<dbReference type="CDD" id="cd00165">
    <property type="entry name" value="S4"/>
    <property type="match status" value="1"/>
</dbReference>
<evidence type="ECO:0000313" key="8">
    <source>
        <dbReference type="Proteomes" id="UP001280897"/>
    </source>
</evidence>
<dbReference type="InterPro" id="IPR020094">
    <property type="entry name" value="TruA/RsuA/RluB/E/F_N"/>
</dbReference>
<evidence type="ECO:0000256" key="5">
    <source>
        <dbReference type="RuleBase" id="RU003887"/>
    </source>
</evidence>
<evidence type="ECO:0000256" key="1">
    <source>
        <dbReference type="ARBA" id="ARBA00008348"/>
    </source>
</evidence>
<dbReference type="PANTHER" id="PTHR47683">
    <property type="entry name" value="PSEUDOURIDINE SYNTHASE FAMILY PROTEIN-RELATED"/>
    <property type="match status" value="1"/>
</dbReference>
<dbReference type="InterPro" id="IPR002942">
    <property type="entry name" value="S4_RNA-bd"/>
</dbReference>
<dbReference type="FunFam" id="3.30.70.1560:FF:000001">
    <property type="entry name" value="Pseudouridine synthase"/>
    <property type="match status" value="1"/>
</dbReference>
<dbReference type="RefSeq" id="WP_005919135.1">
    <property type="nucleotide sequence ID" value="NZ_CAKMBA010000008.1"/>
</dbReference>
<name>A0AAN5Y4P8_PEDAC</name>
<evidence type="ECO:0000256" key="4">
    <source>
        <dbReference type="PROSITE-ProRule" id="PRU00182"/>
    </source>
</evidence>
<sequence length="239" mass="27204">MRVDKFLHDMNVGTRSQIRKLIKEKAVFVNDVVAKSGRVKVDPVVDQVRLGEQVITYQQYFYFMMNKPLGVVTATEDRKQKTVMDLFNKVDFRKDLFPVGRLDKDTEGLLLITNNGPLAHQLLAPERHVQKTYEAVVTGQITDPAVKQFADGMVLKDGTQLKPADLTILNYSALDEQTLVHVTLKEGKYHQVRRMFGSLGERVVSLKRISFGPLQLEEGLLPGTYRELSDEEIEKLKTE</sequence>
<dbReference type="InterPro" id="IPR050343">
    <property type="entry name" value="RsuA_PseudoU_synthase"/>
</dbReference>
<keyword evidence="2 4" id="KW-0694">RNA-binding</keyword>
<feature type="domain" description="RNA-binding S4" evidence="6">
    <location>
        <begin position="1"/>
        <end position="59"/>
    </location>
</feature>
<dbReference type="EC" id="5.4.99.-" evidence="5"/>
<dbReference type="Pfam" id="PF01479">
    <property type="entry name" value="S4"/>
    <property type="match status" value="1"/>
</dbReference>
<comment type="caution">
    <text evidence="7">The sequence shown here is derived from an EMBL/GenBank/DDBJ whole genome shotgun (WGS) entry which is preliminary data.</text>
</comment>
<dbReference type="Pfam" id="PF00849">
    <property type="entry name" value="PseudoU_synth_2"/>
    <property type="match status" value="1"/>
</dbReference>
<dbReference type="PANTHER" id="PTHR47683:SF4">
    <property type="entry name" value="PSEUDOURIDINE SYNTHASE"/>
    <property type="match status" value="1"/>
</dbReference>
<dbReference type="GO" id="GO:0120159">
    <property type="term" value="F:rRNA pseudouridine synthase activity"/>
    <property type="evidence" value="ECO:0007669"/>
    <property type="project" value="UniProtKB-ARBA"/>
</dbReference>
<dbReference type="PROSITE" id="PS50889">
    <property type="entry name" value="S4"/>
    <property type="match status" value="1"/>
</dbReference>
<dbReference type="SUPFAM" id="SSF55120">
    <property type="entry name" value="Pseudouridine synthase"/>
    <property type="match status" value="1"/>
</dbReference>
<reference evidence="7" key="2">
    <citation type="submission" date="2023-10" db="EMBL/GenBank/DDBJ databases">
        <authorList>
            <person name="Khurajog B."/>
        </authorList>
    </citation>
    <scope>NUCLEOTIDE SEQUENCE</scope>
    <source>
        <strain evidence="7">BF9</strain>
    </source>
</reference>
<gene>
    <name evidence="7" type="ORF">R0G89_09665</name>
</gene>
<evidence type="ECO:0000313" key="7">
    <source>
        <dbReference type="EMBL" id="MDV2621998.1"/>
    </source>
</evidence>
<dbReference type="GO" id="GO:0005829">
    <property type="term" value="C:cytosol"/>
    <property type="evidence" value="ECO:0007669"/>
    <property type="project" value="UniProtKB-ARBA"/>
</dbReference>
<dbReference type="GO" id="GO:0003723">
    <property type="term" value="F:RNA binding"/>
    <property type="evidence" value="ECO:0007669"/>
    <property type="project" value="UniProtKB-KW"/>
</dbReference>
<keyword evidence="3 5" id="KW-0413">Isomerase</keyword>
<dbReference type="EMBL" id="JAWJAV010000007">
    <property type="protein sequence ID" value="MDV2621998.1"/>
    <property type="molecule type" value="Genomic_DNA"/>
</dbReference>
<dbReference type="Gene3D" id="3.30.70.1560">
    <property type="entry name" value="Alpha-L RNA-binding motif"/>
    <property type="match status" value="1"/>
</dbReference>
<dbReference type="NCBIfam" id="TIGR00093">
    <property type="entry name" value="pseudouridine synthase"/>
    <property type="match status" value="1"/>
</dbReference>
<dbReference type="CDD" id="cd02553">
    <property type="entry name" value="PseudoU_synth_RsuA"/>
    <property type="match status" value="1"/>
</dbReference>
<dbReference type="GO" id="GO:0000455">
    <property type="term" value="P:enzyme-directed rRNA pseudouridine synthesis"/>
    <property type="evidence" value="ECO:0007669"/>
    <property type="project" value="UniProtKB-ARBA"/>
</dbReference>
<proteinExistence type="inferred from homology"/>
<evidence type="ECO:0000256" key="2">
    <source>
        <dbReference type="ARBA" id="ARBA00022884"/>
    </source>
</evidence>
<dbReference type="InterPro" id="IPR036986">
    <property type="entry name" value="S4_RNA-bd_sf"/>
</dbReference>
<dbReference type="InterPro" id="IPR018496">
    <property type="entry name" value="PsdUridine_synth_RsuA/RluB_CS"/>
</dbReference>
<evidence type="ECO:0000259" key="6">
    <source>
        <dbReference type="SMART" id="SM00363"/>
    </source>
</evidence>
<dbReference type="AlphaFoldDB" id="A0AAN5Y4P8"/>
<dbReference type="InterPro" id="IPR006145">
    <property type="entry name" value="PsdUridine_synth_RsuA/RluA"/>
</dbReference>
<dbReference type="SUPFAM" id="SSF55174">
    <property type="entry name" value="Alpha-L RNA-binding motif"/>
    <property type="match status" value="1"/>
</dbReference>
<comment type="similarity">
    <text evidence="1 5">Belongs to the pseudouridine synthase RsuA family.</text>
</comment>
<reference evidence="7" key="1">
    <citation type="journal article" date="2023" name="PeerJ">
        <title>Selection and evaluation of lactic acid bacteria from chicken feces in Thailand as potential probiotics.</title>
        <authorList>
            <person name="Khurajog B."/>
            <person name="Disastra Y."/>
            <person name="Lawwyne L.D."/>
            <person name="Sirichokchatchawan W."/>
            <person name="Niyomtham W."/>
            <person name="Yindee J."/>
            <person name="Hampson D.J."/>
            <person name="Prapasarakul N."/>
        </authorList>
    </citation>
    <scope>NUCLEOTIDE SEQUENCE</scope>
    <source>
        <strain evidence="7">BF9</strain>
    </source>
</reference>
<organism evidence="7 8">
    <name type="scientific">Pediococcus acidilactici</name>
    <dbReference type="NCBI Taxonomy" id="1254"/>
    <lineage>
        <taxon>Bacteria</taxon>
        <taxon>Bacillati</taxon>
        <taxon>Bacillota</taxon>
        <taxon>Bacilli</taxon>
        <taxon>Lactobacillales</taxon>
        <taxon>Lactobacillaceae</taxon>
        <taxon>Pediococcus</taxon>
        <taxon>Pediococcus acidilactici group</taxon>
    </lineage>
</organism>
<dbReference type="InterPro" id="IPR042092">
    <property type="entry name" value="PsdUridine_s_RsuA/RluB/E/F_cat"/>
</dbReference>
<dbReference type="SMART" id="SM00363">
    <property type="entry name" value="S4"/>
    <property type="match status" value="1"/>
</dbReference>
<evidence type="ECO:0000256" key="3">
    <source>
        <dbReference type="ARBA" id="ARBA00023235"/>
    </source>
</evidence>
<dbReference type="Gene3D" id="3.30.70.580">
    <property type="entry name" value="Pseudouridine synthase I, catalytic domain, N-terminal subdomain"/>
    <property type="match status" value="1"/>
</dbReference>
<protein>
    <recommendedName>
        <fullName evidence="5">Pseudouridine synthase</fullName>
        <ecNumber evidence="5">5.4.99.-</ecNumber>
    </recommendedName>
</protein>
<dbReference type="Proteomes" id="UP001280897">
    <property type="component" value="Unassembled WGS sequence"/>
</dbReference>
<dbReference type="PROSITE" id="PS01149">
    <property type="entry name" value="PSI_RSU"/>
    <property type="match status" value="1"/>
</dbReference>
<dbReference type="Gene3D" id="3.10.290.10">
    <property type="entry name" value="RNA-binding S4 domain"/>
    <property type="match status" value="1"/>
</dbReference>